<protein>
    <recommendedName>
        <fullName evidence="6">Alpha-1,4-glucan:maltose-1-phosphate maltosyltransferase</fullName>
        <shortName evidence="6">GMPMT</shortName>
        <ecNumber evidence="6">2.4.99.16</ecNumber>
    </recommendedName>
    <alternativeName>
        <fullName evidence="6">(1-&gt;4)-alpha-D-glucan:maltose-1-phosphate alpha-D-maltosyltransferase</fullName>
    </alternativeName>
</protein>
<feature type="binding site" evidence="6">
    <location>
        <position position="247"/>
    </location>
    <ligand>
        <name>alpha-maltose 1-phosphate</name>
        <dbReference type="ChEBI" id="CHEBI:63576"/>
    </ligand>
</feature>
<evidence type="ECO:0000256" key="5">
    <source>
        <dbReference type="ARBA" id="ARBA00048735"/>
    </source>
</evidence>
<dbReference type="InterPro" id="IPR013783">
    <property type="entry name" value="Ig-like_fold"/>
</dbReference>
<dbReference type="OrthoDB" id="9805159at2"/>
<evidence type="ECO:0000256" key="4">
    <source>
        <dbReference type="ARBA" id="ARBA00023277"/>
    </source>
</evidence>
<comment type="caution">
    <text evidence="8">The sequence shown here is derived from an EMBL/GenBank/DDBJ whole genome shotgun (WGS) entry which is preliminary data.</text>
</comment>
<dbReference type="Proteomes" id="UP000306552">
    <property type="component" value="Unassembled WGS sequence"/>
</dbReference>
<dbReference type="Gene3D" id="3.20.20.80">
    <property type="entry name" value="Glycosidases"/>
    <property type="match status" value="1"/>
</dbReference>
<dbReference type="SMART" id="SM00642">
    <property type="entry name" value="Aamy"/>
    <property type="match status" value="1"/>
</dbReference>
<dbReference type="GO" id="GO:0030979">
    <property type="term" value="P:alpha-glucan biosynthetic process"/>
    <property type="evidence" value="ECO:0007669"/>
    <property type="project" value="UniProtKB-UniRule"/>
</dbReference>
<comment type="catalytic activity">
    <reaction evidence="5 6">
        <text>alpha-maltose 1-phosphate + [(1-&gt;4)-alpha-D-glucosyl](n) = [(1-&gt;4)-alpha-D-glucosyl](n+2) + phosphate</text>
        <dbReference type="Rhea" id="RHEA:42692"/>
        <dbReference type="Rhea" id="RHEA-COMP:9584"/>
        <dbReference type="Rhea" id="RHEA-COMP:10183"/>
        <dbReference type="ChEBI" id="CHEBI:15444"/>
        <dbReference type="ChEBI" id="CHEBI:43474"/>
        <dbReference type="ChEBI" id="CHEBI:63576"/>
        <dbReference type="EC" id="2.4.99.16"/>
    </reaction>
</comment>
<dbReference type="HAMAP" id="MF_02124">
    <property type="entry name" value="GlgE"/>
    <property type="match status" value="1"/>
</dbReference>
<dbReference type="RefSeq" id="WP_138931692.1">
    <property type="nucleotide sequence ID" value="NZ_SWMU01000002.1"/>
</dbReference>
<dbReference type="SUPFAM" id="SSF51445">
    <property type="entry name" value="(Trans)glycosidases"/>
    <property type="match status" value="1"/>
</dbReference>
<gene>
    <name evidence="6" type="primary">glgE</name>
    <name evidence="8" type="ORF">FCN74_06015</name>
</gene>
<dbReference type="Gene3D" id="1.20.58.80">
    <property type="entry name" value="Phosphotransferase system, lactose/cellobiose-type IIA subunit"/>
    <property type="match status" value="1"/>
</dbReference>
<dbReference type="Pfam" id="PF11896">
    <property type="entry name" value="GlgE_dom_N_S"/>
    <property type="match status" value="1"/>
</dbReference>
<evidence type="ECO:0000313" key="8">
    <source>
        <dbReference type="EMBL" id="TKS56589.1"/>
    </source>
</evidence>
<feature type="site" description="Transition state stabilizer" evidence="6">
    <location>
        <position position="465"/>
    </location>
</feature>
<evidence type="ECO:0000259" key="7">
    <source>
        <dbReference type="SMART" id="SM00642"/>
    </source>
</evidence>
<dbReference type="EMBL" id="SWMU01000002">
    <property type="protein sequence ID" value="TKS56589.1"/>
    <property type="molecule type" value="Genomic_DNA"/>
</dbReference>
<dbReference type="CDD" id="cd11344">
    <property type="entry name" value="AmyAc_GlgE_like"/>
    <property type="match status" value="1"/>
</dbReference>
<feature type="domain" description="Glycosyl hydrolase family 13 catalytic" evidence="7">
    <location>
        <begin position="184"/>
        <end position="544"/>
    </location>
</feature>
<dbReference type="AlphaFoldDB" id="A0A4U5TQU5"/>
<dbReference type="InterPro" id="IPR013780">
    <property type="entry name" value="Glyco_hydro_b"/>
</dbReference>
<dbReference type="InterPro" id="IPR049171">
    <property type="entry name" value="GLGE_C"/>
</dbReference>
<sequence>MTKQQRLIIENVSPQLNFGLFFIKRVVNEVVNISADIFGDGHDVIQAEVEVNHVDNKHNFILRLDHEVNDVFKGQFYVVHQGYYTYKLRAWVDHALNWHHGISAKIAAETHVKSELLEGVQYLEVLLDKITKKEDLNFIQDLIKLFQNENQYQEACDHAKSDRLKRLFIDFPTKSFATETQDYQIYVDRDKARFSTWYEFFPRSSSPKEAHHGTFKDSEQLLERIAKMGFDTLYFPPIHPIGEKNRKGKNNTTQAQPDDCGVPWAIGSKLGGHKSIHPDLGTLDDFKSLIQKAKALGIEVAMDLAFQAAPDHPYLTEHPEWFKFRPDGSIQYAKNPPKKYQDIVNFNFECEAVDKLWDELLSIGLYWAKQGIRVFRVDNPHTKPYRFWHWFIAEIKRKYPDTLFLSEAFSRPKVMQQLAKQGFSQSYTYFTWRVDKNELIEYVNELTKTSMKEYFRPNFWVNTPDINPYHLQGANETMHVIRYALAATLSSNAGVYGPVFEQMLSEGVLGKEEYQNSEKYEIKHWDWSIENKITFLMSKINHIRKSQPALQQTNYIEFCGIENENLLGYVKWNEEKDNLILGVVSLDAYYTQKGMLRLPYEVLGFNVGQHFRLTDLITDNHYNWYDEWNYVELNPSLPLHIFKLELV</sequence>
<evidence type="ECO:0000313" key="9">
    <source>
        <dbReference type="Proteomes" id="UP000306552"/>
    </source>
</evidence>
<dbReference type="Gene3D" id="2.60.40.10">
    <property type="entry name" value="Immunoglobulins"/>
    <property type="match status" value="1"/>
</dbReference>
<comment type="similarity">
    <text evidence="6">Belongs to the glycosyl hydrolase 13 family. GlgE subfamily.</text>
</comment>
<dbReference type="Gene3D" id="2.60.40.1180">
    <property type="entry name" value="Golgi alpha-mannosidase II"/>
    <property type="match status" value="1"/>
</dbReference>
<keyword evidence="2 6" id="KW-0328">Glycosyltransferase</keyword>
<dbReference type="PANTHER" id="PTHR47786:SF2">
    <property type="entry name" value="GLYCOSYL HYDROLASE FAMILY 13 CATALYTIC DOMAIN-CONTAINING PROTEIN"/>
    <property type="match status" value="1"/>
</dbReference>
<dbReference type="GO" id="GO:0016758">
    <property type="term" value="F:hexosyltransferase activity"/>
    <property type="evidence" value="ECO:0007669"/>
    <property type="project" value="UniProtKB-UniRule"/>
</dbReference>
<keyword evidence="9" id="KW-1185">Reference proteome</keyword>
<comment type="function">
    <text evidence="6">Maltosyltransferase that uses maltose 1-phosphate (M1P) as the sugar donor to elongate linear or branched alpha-(1-&gt;4)-glucans. Is involved in a branched alpha-glucan biosynthetic pathway from trehalose, together with TreS, Mak and GlgB.</text>
</comment>
<organism evidence="8 9">
    <name type="scientific">Mesohalobacter halotolerans</name>
    <dbReference type="NCBI Taxonomy" id="1883405"/>
    <lineage>
        <taxon>Bacteria</taxon>
        <taxon>Pseudomonadati</taxon>
        <taxon>Bacteroidota</taxon>
        <taxon>Flavobacteriia</taxon>
        <taxon>Flavobacteriales</taxon>
        <taxon>Flavobacteriaceae</taxon>
        <taxon>Mesohalobacter</taxon>
    </lineage>
</organism>
<keyword evidence="3 6" id="KW-0808">Transferase</keyword>
<feature type="binding site" evidence="6">
    <location>
        <begin position="519"/>
        <end position="520"/>
    </location>
    <ligand>
        <name>alpha-maltose 1-phosphate</name>
        <dbReference type="ChEBI" id="CHEBI:63576"/>
    </ligand>
</feature>
<keyword evidence="4 6" id="KW-0119">Carbohydrate metabolism</keyword>
<comment type="subunit">
    <text evidence="1 6">Homodimer.</text>
</comment>
<dbReference type="InterPro" id="IPR006047">
    <property type="entry name" value="GH13_cat_dom"/>
</dbReference>
<name>A0A4U5TQU5_9FLAO</name>
<reference evidence="8 9" key="1">
    <citation type="submission" date="2019-04" db="EMBL/GenBank/DDBJ databases">
        <title>Psychroflexus halotolerans sp. nov., isolated from a marine solar saltern.</title>
        <authorList>
            <person name="Feng X."/>
        </authorList>
    </citation>
    <scope>NUCLEOTIDE SEQUENCE [LARGE SCALE GENOMIC DNA]</scope>
    <source>
        <strain evidence="8 9">WDS2C27</strain>
    </source>
</reference>
<feature type="active site" description="Nucleophile" evidence="6">
    <location>
        <position position="378"/>
    </location>
</feature>
<accession>A0A4U5TQU5</accession>
<evidence type="ECO:0000256" key="2">
    <source>
        <dbReference type="ARBA" id="ARBA00022676"/>
    </source>
</evidence>
<feature type="active site" description="Proton donor" evidence="6">
    <location>
        <position position="407"/>
    </location>
</feature>
<dbReference type="EC" id="2.4.99.16" evidence="6"/>
<feature type="binding site" evidence="6">
    <location>
        <position position="342"/>
    </location>
    <ligand>
        <name>alpha-maltose 1-phosphate</name>
        <dbReference type="ChEBI" id="CHEBI:63576"/>
    </ligand>
</feature>
<dbReference type="InterPro" id="IPR021828">
    <property type="entry name" value="GlgE_dom_N/S"/>
</dbReference>
<dbReference type="Pfam" id="PF21702">
    <property type="entry name" value="GLGE_C"/>
    <property type="match status" value="1"/>
</dbReference>
<feature type="binding site" evidence="6">
    <location>
        <position position="307"/>
    </location>
    <ligand>
        <name>alpha-maltose 1-phosphate</name>
        <dbReference type="ChEBI" id="CHEBI:63576"/>
    </ligand>
</feature>
<evidence type="ECO:0000256" key="6">
    <source>
        <dbReference type="HAMAP-Rule" id="MF_02124"/>
    </source>
</evidence>
<feature type="binding site" evidence="6">
    <location>
        <position position="379"/>
    </location>
    <ligand>
        <name>alpha-maltose 1-phosphate</name>
        <dbReference type="ChEBI" id="CHEBI:63576"/>
    </ligand>
</feature>
<dbReference type="GO" id="GO:0004553">
    <property type="term" value="F:hydrolase activity, hydrolyzing O-glycosyl compounds"/>
    <property type="evidence" value="ECO:0007669"/>
    <property type="project" value="InterPro"/>
</dbReference>
<evidence type="ECO:0000256" key="1">
    <source>
        <dbReference type="ARBA" id="ARBA00011738"/>
    </source>
</evidence>
<dbReference type="PANTHER" id="PTHR47786">
    <property type="entry name" value="ALPHA-1,4-GLUCAN:MALTOSE-1-PHOSPHATE MALTOSYLTRANSFERASE"/>
    <property type="match status" value="1"/>
</dbReference>
<dbReference type="InterPro" id="IPR017853">
    <property type="entry name" value="GH"/>
</dbReference>
<proteinExistence type="inferred from homology"/>
<evidence type="ECO:0000256" key="3">
    <source>
        <dbReference type="ARBA" id="ARBA00022679"/>
    </source>
</evidence>
<dbReference type="InterPro" id="IPR026585">
    <property type="entry name" value="GlgE"/>
</dbReference>